<evidence type="ECO:0000313" key="1">
    <source>
        <dbReference type="EMBL" id="MFD2111347.1"/>
    </source>
</evidence>
<proteinExistence type="predicted"/>
<keyword evidence="2" id="KW-1185">Reference proteome</keyword>
<comment type="caution">
    <text evidence="1">The sequence shown here is derived from an EMBL/GenBank/DDBJ whole genome shotgun (WGS) entry which is preliminary data.</text>
</comment>
<dbReference type="EMBL" id="JBHUHX010000011">
    <property type="protein sequence ID" value="MFD2111347.1"/>
    <property type="molecule type" value="Genomic_DNA"/>
</dbReference>
<protein>
    <recommendedName>
        <fullName evidence="3">RiboL-PSP-HEPN domain-containing protein</fullName>
    </recommendedName>
</protein>
<gene>
    <name evidence="1" type="ORF">ACFSJC_05785</name>
</gene>
<accession>A0ABW4Y6S9</accession>
<sequence length="159" mass="18438">MTQIWKRREALERDAANLLGRMLFEFSRLDVNVGLCLVWVDGGANLEHLTKTVENQNIKTKLDALSKHVSAKLPIGSKRRSAYENWISRTHEIRRQRNNLVHGRWGIDPQKNKVVNVVGLPTSDAQQITEYSIEDLAAIIEELRYLQCELSRLREHWPL</sequence>
<name>A0ABW4Y6S9_9GAMM</name>
<dbReference type="Proteomes" id="UP001597337">
    <property type="component" value="Unassembled WGS sequence"/>
</dbReference>
<evidence type="ECO:0008006" key="3">
    <source>
        <dbReference type="Google" id="ProtNLM"/>
    </source>
</evidence>
<evidence type="ECO:0000313" key="2">
    <source>
        <dbReference type="Proteomes" id="UP001597337"/>
    </source>
</evidence>
<reference evidence="2" key="1">
    <citation type="journal article" date="2019" name="Int. J. Syst. Evol. Microbiol.">
        <title>The Global Catalogue of Microorganisms (GCM) 10K type strain sequencing project: providing services to taxonomists for standard genome sequencing and annotation.</title>
        <authorList>
            <consortium name="The Broad Institute Genomics Platform"/>
            <consortium name="The Broad Institute Genome Sequencing Center for Infectious Disease"/>
            <person name="Wu L."/>
            <person name="Ma J."/>
        </authorList>
    </citation>
    <scope>NUCLEOTIDE SEQUENCE [LARGE SCALE GENOMIC DNA]</scope>
    <source>
        <strain evidence="2">KACC 12597</strain>
    </source>
</reference>
<dbReference type="RefSeq" id="WP_386024516.1">
    <property type="nucleotide sequence ID" value="NZ_JBHUHX010000011.1"/>
</dbReference>
<organism evidence="1 2">
    <name type="scientific">Thiorhodococcus fuscus</name>
    <dbReference type="NCBI Taxonomy" id="527200"/>
    <lineage>
        <taxon>Bacteria</taxon>
        <taxon>Pseudomonadati</taxon>
        <taxon>Pseudomonadota</taxon>
        <taxon>Gammaproteobacteria</taxon>
        <taxon>Chromatiales</taxon>
        <taxon>Chromatiaceae</taxon>
        <taxon>Thiorhodococcus</taxon>
    </lineage>
</organism>